<feature type="domain" description="GCVT N-terminal" evidence="1">
    <location>
        <begin position="13"/>
        <end position="107"/>
    </location>
</feature>
<dbReference type="Pfam" id="PF01571">
    <property type="entry name" value="GCV_T"/>
    <property type="match status" value="1"/>
</dbReference>
<reference evidence="2" key="1">
    <citation type="submission" date="2018-05" db="EMBL/GenBank/DDBJ databases">
        <authorList>
            <person name="Lanie J.A."/>
            <person name="Ng W.-L."/>
            <person name="Kazmierczak K.M."/>
            <person name="Andrzejewski T.M."/>
            <person name="Davidsen T.M."/>
            <person name="Wayne K.J."/>
            <person name="Tettelin H."/>
            <person name="Glass J.I."/>
            <person name="Rusch D."/>
            <person name="Podicherti R."/>
            <person name="Tsui H.-C.T."/>
            <person name="Winkler M.E."/>
        </authorList>
    </citation>
    <scope>NUCLEOTIDE SEQUENCE</scope>
</reference>
<name>A0A382UUQ0_9ZZZZ</name>
<dbReference type="InterPro" id="IPR027266">
    <property type="entry name" value="TrmE/GcvT-like"/>
</dbReference>
<dbReference type="InterPro" id="IPR045179">
    <property type="entry name" value="YgfZ/GcvT"/>
</dbReference>
<feature type="non-terminal residue" evidence="2">
    <location>
        <position position="108"/>
    </location>
</feature>
<organism evidence="2">
    <name type="scientific">marine metagenome</name>
    <dbReference type="NCBI Taxonomy" id="408172"/>
    <lineage>
        <taxon>unclassified sequences</taxon>
        <taxon>metagenomes</taxon>
        <taxon>ecological metagenomes</taxon>
    </lineage>
</organism>
<evidence type="ECO:0000313" key="2">
    <source>
        <dbReference type="EMBL" id="SVD37986.1"/>
    </source>
</evidence>
<dbReference type="Gene3D" id="3.30.1360.120">
    <property type="entry name" value="Probable tRNA modification gtpase trme, domain 1"/>
    <property type="match status" value="1"/>
</dbReference>
<dbReference type="AlphaFoldDB" id="A0A382UUQ0"/>
<dbReference type="PANTHER" id="PTHR22602:SF0">
    <property type="entry name" value="TRANSFERASE CAF17, MITOCHONDRIAL-RELATED"/>
    <property type="match status" value="1"/>
</dbReference>
<protein>
    <recommendedName>
        <fullName evidence="1">GCVT N-terminal domain-containing protein</fullName>
    </recommendedName>
</protein>
<dbReference type="GO" id="GO:0016226">
    <property type="term" value="P:iron-sulfur cluster assembly"/>
    <property type="evidence" value="ECO:0007669"/>
    <property type="project" value="TreeGrafter"/>
</dbReference>
<dbReference type="PANTHER" id="PTHR22602">
    <property type="entry name" value="TRANSFERASE CAF17, MITOCHONDRIAL-RELATED"/>
    <property type="match status" value="1"/>
</dbReference>
<dbReference type="EMBL" id="UINC01146956">
    <property type="protein sequence ID" value="SVD37986.1"/>
    <property type="molecule type" value="Genomic_DNA"/>
</dbReference>
<accession>A0A382UUQ0</accession>
<dbReference type="SUPFAM" id="SSF103025">
    <property type="entry name" value="Folate-binding domain"/>
    <property type="match status" value="1"/>
</dbReference>
<evidence type="ECO:0000259" key="1">
    <source>
        <dbReference type="Pfam" id="PF01571"/>
    </source>
</evidence>
<sequence length="108" mass="12423">MTYYALLKEREVIDVAGHDSRTFLQGMISNNIDNLHPKQSMYAAMLTPQGKYLYDFIVIDKTPAIWMDAERTRCDALATRLNLFRLNSDVRINRQSRALTVVAIWGAE</sequence>
<gene>
    <name evidence="2" type="ORF">METZ01_LOCUS390840</name>
</gene>
<proteinExistence type="predicted"/>
<dbReference type="InterPro" id="IPR006222">
    <property type="entry name" value="GCVT_N"/>
</dbReference>